<reference evidence="5" key="1">
    <citation type="journal article" date="2019" name="Int. J. Syst. Evol. Microbiol.">
        <title>The Global Catalogue of Microorganisms (GCM) 10K type strain sequencing project: providing services to taxonomists for standard genome sequencing and annotation.</title>
        <authorList>
            <consortium name="The Broad Institute Genomics Platform"/>
            <consortium name="The Broad Institute Genome Sequencing Center for Infectious Disease"/>
            <person name="Wu L."/>
            <person name="Ma J."/>
        </authorList>
    </citation>
    <scope>NUCLEOTIDE SEQUENCE [LARGE SCALE GENOMIC DNA]</scope>
    <source>
        <strain evidence="5">CCUG 15531</strain>
    </source>
</reference>
<dbReference type="InterPro" id="IPR011964">
    <property type="entry name" value="YVTN_b-propeller_repeat"/>
</dbReference>
<feature type="compositionally biased region" description="Basic and acidic residues" evidence="2">
    <location>
        <begin position="121"/>
        <end position="135"/>
    </location>
</feature>
<protein>
    <submittedName>
        <fullName evidence="4">Cytochrome D1 domain-containing protein</fullName>
    </submittedName>
</protein>
<evidence type="ECO:0000259" key="3">
    <source>
        <dbReference type="Pfam" id="PF21783"/>
    </source>
</evidence>
<name>A0ABW4MN16_9BACI</name>
<dbReference type="SUPFAM" id="SSF50974">
    <property type="entry name" value="Nitrous oxide reductase, N-terminal domain"/>
    <property type="match status" value="1"/>
</dbReference>
<dbReference type="Gene3D" id="2.130.10.10">
    <property type="entry name" value="YVTN repeat-like/Quinoprotein amine dehydrogenase"/>
    <property type="match status" value="3"/>
</dbReference>
<evidence type="ECO:0000313" key="4">
    <source>
        <dbReference type="EMBL" id="MFD1779339.1"/>
    </source>
</evidence>
<evidence type="ECO:0000313" key="5">
    <source>
        <dbReference type="Proteomes" id="UP001597227"/>
    </source>
</evidence>
<feature type="domain" description="YNCE-like beta-propeller" evidence="3">
    <location>
        <begin position="158"/>
        <end position="384"/>
    </location>
</feature>
<dbReference type="InterPro" id="IPR048433">
    <property type="entry name" value="YNCE-like_beta-prop"/>
</dbReference>
<dbReference type="InterPro" id="IPR011045">
    <property type="entry name" value="N2O_reductase_N"/>
</dbReference>
<proteinExistence type="predicted"/>
<dbReference type="PANTHER" id="PTHR47197:SF3">
    <property type="entry name" value="DIHYDRO-HEME D1 DEHYDROGENASE"/>
    <property type="match status" value="1"/>
</dbReference>
<dbReference type="PROSITE" id="PS51257">
    <property type="entry name" value="PROKAR_LIPOPROTEIN"/>
    <property type="match status" value="1"/>
</dbReference>
<keyword evidence="5" id="KW-1185">Reference proteome</keyword>
<evidence type="ECO:0000256" key="1">
    <source>
        <dbReference type="ARBA" id="ARBA00022729"/>
    </source>
</evidence>
<dbReference type="InterPro" id="IPR015943">
    <property type="entry name" value="WD40/YVTN_repeat-like_dom_sf"/>
</dbReference>
<feature type="compositionally biased region" description="Basic and acidic residues" evidence="2">
    <location>
        <begin position="101"/>
        <end position="114"/>
    </location>
</feature>
<dbReference type="NCBIfam" id="TIGR02276">
    <property type="entry name" value="beta_rpt_yvtn"/>
    <property type="match status" value="2"/>
</dbReference>
<organism evidence="4 5">
    <name type="scientific">Fredinandcohnia salidurans</name>
    <dbReference type="NCBI Taxonomy" id="2595041"/>
    <lineage>
        <taxon>Bacteria</taxon>
        <taxon>Bacillati</taxon>
        <taxon>Bacillota</taxon>
        <taxon>Bacilli</taxon>
        <taxon>Bacillales</taxon>
        <taxon>Bacillaceae</taxon>
        <taxon>Fredinandcohnia</taxon>
    </lineage>
</organism>
<evidence type="ECO:0000256" key="2">
    <source>
        <dbReference type="SAM" id="MobiDB-lite"/>
    </source>
</evidence>
<sequence length="386" mass="41485">MKKHVVYLLTTIFVLSIVLVGCGAKQESTEQNQKTSTANTEVSKENTTFIFTANEGGSISKIDSSTNEVVDTIKVDGAVHNVQVSPNGKVLGATVVLGMGHQEDSDNTSEDHTSHGTNDQSDEHSSHESNSDHSNMDSMDMRGYAMFYNIESGELLKQVQVGNHPAHIVFTSDGKSALVTNNEDNNVSVIDTQNFELTNTIQTGKGPHGFRISSDDQFAYIANMSENTVSVVNLQTFKEVRKIEVGQAPVTTGISADGKTLVASLNAENKVAIVDVETGEVEKVDVGNGPAQVYIQADNQYVFVANQGTEDTPSDTVTKIDLTNNKIVATIKTGKGSHGVVTSSDNKFVYVTNMFDHTISVIHNEKNEVIATVGVDKTPNGISVMP</sequence>
<gene>
    <name evidence="4" type="ORF">ACFSFW_11725</name>
</gene>
<comment type="caution">
    <text evidence="4">The sequence shown here is derived from an EMBL/GenBank/DDBJ whole genome shotgun (WGS) entry which is preliminary data.</text>
</comment>
<dbReference type="RefSeq" id="WP_304219584.1">
    <property type="nucleotide sequence ID" value="NZ_JBHUEK010000018.1"/>
</dbReference>
<feature type="region of interest" description="Disordered" evidence="2">
    <location>
        <begin position="101"/>
        <end position="138"/>
    </location>
</feature>
<dbReference type="Proteomes" id="UP001597227">
    <property type="component" value="Unassembled WGS sequence"/>
</dbReference>
<dbReference type="EMBL" id="JBHUEK010000018">
    <property type="protein sequence ID" value="MFD1779339.1"/>
    <property type="molecule type" value="Genomic_DNA"/>
</dbReference>
<dbReference type="PANTHER" id="PTHR47197">
    <property type="entry name" value="PROTEIN NIRF"/>
    <property type="match status" value="1"/>
</dbReference>
<keyword evidence="1" id="KW-0732">Signal</keyword>
<dbReference type="InterPro" id="IPR051200">
    <property type="entry name" value="Host-pathogen_enzymatic-act"/>
</dbReference>
<accession>A0ABW4MN16</accession>
<dbReference type="Pfam" id="PF21783">
    <property type="entry name" value="YNCE"/>
    <property type="match status" value="1"/>
</dbReference>